<keyword evidence="1" id="KW-1133">Transmembrane helix</keyword>
<gene>
    <name evidence="2" type="ORF">JCM16776_0444</name>
</gene>
<name>A0A510JLK6_9FUSO</name>
<dbReference type="Pfam" id="PF09527">
    <property type="entry name" value="ATPase_gene1"/>
    <property type="match status" value="1"/>
</dbReference>
<keyword evidence="3" id="KW-1185">Reference proteome</keyword>
<dbReference type="RefSeq" id="WP_018450802.1">
    <property type="nucleotide sequence ID" value="NZ_AP019827.1"/>
</dbReference>
<evidence type="ECO:0000313" key="2">
    <source>
        <dbReference type="EMBL" id="BBM40230.1"/>
    </source>
</evidence>
<sequence length="114" mass="13726">MKKENEENNLIKEEMIKEEEKRKQRLFEIEKKLGRHNKDKEIKNKRNNKIMKYFALATNMVYILSMPILIMLGFYMLLKKYLFKTDQPIILVIFLILGAVSGYWSLIKQINNIK</sequence>
<evidence type="ECO:0008006" key="4">
    <source>
        <dbReference type="Google" id="ProtNLM"/>
    </source>
</evidence>
<feature type="transmembrane region" description="Helical" evidence="1">
    <location>
        <begin position="53"/>
        <end position="77"/>
    </location>
</feature>
<dbReference type="STRING" id="1122172.GCA_000373045_01175"/>
<dbReference type="Proteomes" id="UP000322617">
    <property type="component" value="Chromosome"/>
</dbReference>
<reference evidence="2 3" key="1">
    <citation type="submission" date="2019-07" db="EMBL/GenBank/DDBJ databases">
        <title>Complete Genome Sequence of Leptotrichia shahii Strain JCM 16776.</title>
        <authorList>
            <person name="Watanabe S."/>
            <person name="Cui L."/>
        </authorList>
    </citation>
    <scope>NUCLEOTIDE SEQUENCE [LARGE SCALE GENOMIC DNA]</scope>
    <source>
        <strain evidence="2 3">JCM16776</strain>
    </source>
</reference>
<dbReference type="EMBL" id="AP019827">
    <property type="protein sequence ID" value="BBM40230.1"/>
    <property type="molecule type" value="Genomic_DNA"/>
</dbReference>
<keyword evidence="1" id="KW-0472">Membrane</keyword>
<evidence type="ECO:0000313" key="3">
    <source>
        <dbReference type="Proteomes" id="UP000322617"/>
    </source>
</evidence>
<dbReference type="InterPro" id="IPR032820">
    <property type="entry name" value="ATPase_put"/>
</dbReference>
<keyword evidence="1" id="KW-0812">Transmembrane</keyword>
<dbReference type="AlphaFoldDB" id="A0A510JLK6"/>
<evidence type="ECO:0000256" key="1">
    <source>
        <dbReference type="SAM" id="Phobius"/>
    </source>
</evidence>
<organism evidence="2 3">
    <name type="scientific">Leptotrichia shahii</name>
    <dbReference type="NCBI Taxonomy" id="157691"/>
    <lineage>
        <taxon>Bacteria</taxon>
        <taxon>Fusobacteriati</taxon>
        <taxon>Fusobacteriota</taxon>
        <taxon>Fusobacteriia</taxon>
        <taxon>Fusobacteriales</taxon>
        <taxon>Leptotrichiaceae</taxon>
        <taxon>Leptotrichia</taxon>
    </lineage>
</organism>
<proteinExistence type="predicted"/>
<feature type="transmembrane region" description="Helical" evidence="1">
    <location>
        <begin position="89"/>
        <end position="107"/>
    </location>
</feature>
<dbReference type="KEGG" id="lsz:JCM16776_0444"/>
<protein>
    <recommendedName>
        <fullName evidence="4">F0F1-ATPase subunit</fullName>
    </recommendedName>
</protein>
<accession>A0A510JLK6</accession>
<dbReference type="OrthoDB" id="81179at2"/>